<feature type="domain" description="SGNH" evidence="4">
    <location>
        <begin position="467"/>
        <end position="677"/>
    </location>
</feature>
<dbReference type="PANTHER" id="PTHR23028">
    <property type="entry name" value="ACETYLTRANSFERASE"/>
    <property type="match status" value="1"/>
</dbReference>
<feature type="transmembrane region" description="Helical" evidence="2">
    <location>
        <begin position="274"/>
        <end position="295"/>
    </location>
</feature>
<feature type="transmembrane region" description="Helical" evidence="2">
    <location>
        <begin position="156"/>
        <end position="178"/>
    </location>
</feature>
<dbReference type="AlphaFoldDB" id="A0A078MNK6"/>
<feature type="transmembrane region" description="Helical" evidence="2">
    <location>
        <begin position="316"/>
        <end position="334"/>
    </location>
</feature>
<dbReference type="GO" id="GO:0009103">
    <property type="term" value="P:lipopolysaccharide biosynthetic process"/>
    <property type="evidence" value="ECO:0007669"/>
    <property type="project" value="TreeGrafter"/>
</dbReference>
<feature type="domain" description="Acyltransferase 3" evidence="3">
    <location>
        <begin position="28"/>
        <end position="358"/>
    </location>
</feature>
<keyword evidence="2" id="KW-0472">Membrane</keyword>
<organism evidence="5">
    <name type="scientific">Arthrobacter saudimassiliensis</name>
    <dbReference type="NCBI Taxonomy" id="1461584"/>
    <lineage>
        <taxon>Bacteria</taxon>
        <taxon>Bacillati</taxon>
        <taxon>Actinomycetota</taxon>
        <taxon>Actinomycetes</taxon>
        <taxon>Micrococcales</taxon>
        <taxon>Micrococcaceae</taxon>
        <taxon>Arthrobacter</taxon>
    </lineage>
</organism>
<feature type="transmembrane region" description="Helical" evidence="2">
    <location>
        <begin position="92"/>
        <end position="111"/>
    </location>
</feature>
<dbReference type="GO" id="GO:0016020">
    <property type="term" value="C:membrane"/>
    <property type="evidence" value="ECO:0007669"/>
    <property type="project" value="TreeGrafter"/>
</dbReference>
<feature type="region of interest" description="Disordered" evidence="1">
    <location>
        <begin position="1"/>
        <end position="22"/>
    </location>
</feature>
<evidence type="ECO:0000256" key="2">
    <source>
        <dbReference type="SAM" id="Phobius"/>
    </source>
</evidence>
<gene>
    <name evidence="5" type="primary">oatA_2</name>
    <name evidence="5" type="ORF">BN1051_02176</name>
</gene>
<dbReference type="InterPro" id="IPR002656">
    <property type="entry name" value="Acyl_transf_3_dom"/>
</dbReference>
<name>A0A078MNK6_9MICC</name>
<dbReference type="Pfam" id="PF19040">
    <property type="entry name" value="SGNH"/>
    <property type="match status" value="1"/>
</dbReference>
<proteinExistence type="predicted"/>
<feature type="transmembrane region" description="Helical" evidence="2">
    <location>
        <begin position="53"/>
        <end position="71"/>
    </location>
</feature>
<dbReference type="InterPro" id="IPR043968">
    <property type="entry name" value="SGNH"/>
</dbReference>
<dbReference type="EMBL" id="LN483071">
    <property type="protein sequence ID" value="CEA08818.1"/>
    <property type="molecule type" value="Genomic_DNA"/>
</dbReference>
<protein>
    <submittedName>
        <fullName evidence="5">O-acetyltransferase OatA</fullName>
    </submittedName>
</protein>
<evidence type="ECO:0000256" key="1">
    <source>
        <dbReference type="SAM" id="MobiDB-lite"/>
    </source>
</evidence>
<feature type="transmembrane region" description="Helical" evidence="2">
    <location>
        <begin position="250"/>
        <end position="268"/>
    </location>
</feature>
<keyword evidence="5" id="KW-0808">Transferase</keyword>
<reference evidence="5" key="1">
    <citation type="submission" date="2014-07" db="EMBL/GenBank/DDBJ databases">
        <authorList>
            <person name="Urmite Genomes Urmite Genomes"/>
        </authorList>
    </citation>
    <scope>NUCLEOTIDE SEQUENCE</scope>
    <source>
        <strain evidence="5">11W110_air</strain>
    </source>
</reference>
<feature type="transmembrane region" description="Helical" evidence="2">
    <location>
        <begin position="190"/>
        <end position="211"/>
    </location>
</feature>
<evidence type="ECO:0000259" key="3">
    <source>
        <dbReference type="Pfam" id="PF01757"/>
    </source>
</evidence>
<dbReference type="PATRIC" id="fig|1461584.3.peg.2151"/>
<dbReference type="Pfam" id="PF01757">
    <property type="entry name" value="Acyl_transf_3"/>
    <property type="match status" value="1"/>
</dbReference>
<keyword evidence="2" id="KW-0812">Transmembrane</keyword>
<evidence type="ECO:0000313" key="5">
    <source>
        <dbReference type="EMBL" id="CEA08818.1"/>
    </source>
</evidence>
<sequence length="701" mass="75667">MSALRLQAPARPASGNSDAAARPGYRPEVQGLRALAVVLVVLYHVWLGRVSGGVDIFLLISAFLLTGSFTRRLEAGRPLELARYWARAFKRLVPAAGLVLLAVLAGAAMLLPVSTWSGLFRQGWASLLYVQNWVLANSAVDYYERDNSSASPLQHFWSLSVQGQVFVLWPLLFAATAFAVRRFGLRPRPLLIAVFGVVFAASLAFSVQQTATNQAYAYFDTRTRLWEFALGSLLALLLPYLRLPAAVRGALGWIGLAAMLSCGLVLQVQQQFPGWIALWPLLAAALIIAAGHTGLRWGADRLLAWGPLVKLGDNSYALYLWHWPLLVFSLAWSGQPRAGLAGGAGIILASLVLALLTTRLVERPLRGWHWSEATARRSAVVTAACAALVALPLAGAQAKAHADARQLQQQSIADNPGARVLDPDFEHAASTQALVKPAAANLDSEWARFDGPCPADIAPAEDSVLDGHCQQIGTAEGAEKTILVLGDSHAMQWSAALRPTALANDWHVVTILKMGCRYGAEDPERSAECNAHNAAARDYVLEHRPDAVYTVASVTRESSPDEVLAGGYEDGVRPFAEAGITVLAMRDNPRFEFDMFKCLEANDLDVQACRVPRSGLLAAVSPLESLPGRIPGVKVLDMTDQLCTAEECPGIIGNVAVYMDHDHVTRTYAESTAEVFAERIRAATGWEAEAPEAVLPDSLQE</sequence>
<feature type="transmembrane region" description="Helical" evidence="2">
    <location>
        <begin position="340"/>
        <end position="358"/>
    </location>
</feature>
<dbReference type="PANTHER" id="PTHR23028:SF53">
    <property type="entry name" value="ACYL_TRANSF_3 DOMAIN-CONTAINING PROTEIN"/>
    <property type="match status" value="1"/>
</dbReference>
<accession>A0A078MNK6</accession>
<evidence type="ECO:0000259" key="4">
    <source>
        <dbReference type="Pfam" id="PF19040"/>
    </source>
</evidence>
<dbReference type="GO" id="GO:0016747">
    <property type="term" value="F:acyltransferase activity, transferring groups other than amino-acyl groups"/>
    <property type="evidence" value="ECO:0007669"/>
    <property type="project" value="InterPro"/>
</dbReference>
<keyword evidence="2" id="KW-1133">Transmembrane helix</keyword>
<dbReference type="InterPro" id="IPR050879">
    <property type="entry name" value="Acyltransferase_3"/>
</dbReference>